<gene>
    <name evidence="1" type="ORF">O181_003622</name>
</gene>
<evidence type="ECO:0000313" key="1">
    <source>
        <dbReference type="EMBL" id="MBW0463907.1"/>
    </source>
</evidence>
<name>A0A9Q3BF58_9BASI</name>
<protein>
    <submittedName>
        <fullName evidence="1">Uncharacterized protein</fullName>
    </submittedName>
</protein>
<reference evidence="1" key="1">
    <citation type="submission" date="2021-03" db="EMBL/GenBank/DDBJ databases">
        <title>Draft genome sequence of rust myrtle Austropuccinia psidii MF-1, a brazilian biotype.</title>
        <authorList>
            <person name="Quecine M.C."/>
            <person name="Pachon D.M.R."/>
            <person name="Bonatelli M.L."/>
            <person name="Correr F.H."/>
            <person name="Franceschini L.M."/>
            <person name="Leite T.F."/>
            <person name="Margarido G.R.A."/>
            <person name="Almeida C.A."/>
            <person name="Ferrarezi J.A."/>
            <person name="Labate C.A."/>
        </authorList>
    </citation>
    <scope>NUCLEOTIDE SEQUENCE</scope>
    <source>
        <strain evidence="1">MF-1</strain>
    </source>
</reference>
<evidence type="ECO:0000313" key="2">
    <source>
        <dbReference type="Proteomes" id="UP000765509"/>
    </source>
</evidence>
<accession>A0A9Q3BF58</accession>
<dbReference type="EMBL" id="AVOT02000652">
    <property type="protein sequence ID" value="MBW0463907.1"/>
    <property type="molecule type" value="Genomic_DNA"/>
</dbReference>
<dbReference type="AlphaFoldDB" id="A0A9Q3BF58"/>
<dbReference type="Proteomes" id="UP000765509">
    <property type="component" value="Unassembled WGS sequence"/>
</dbReference>
<keyword evidence="2" id="KW-1185">Reference proteome</keyword>
<comment type="caution">
    <text evidence="1">The sequence shown here is derived from an EMBL/GenBank/DDBJ whole genome shotgun (WGS) entry which is preliminary data.</text>
</comment>
<organism evidence="1 2">
    <name type="scientific">Austropuccinia psidii MF-1</name>
    <dbReference type="NCBI Taxonomy" id="1389203"/>
    <lineage>
        <taxon>Eukaryota</taxon>
        <taxon>Fungi</taxon>
        <taxon>Dikarya</taxon>
        <taxon>Basidiomycota</taxon>
        <taxon>Pucciniomycotina</taxon>
        <taxon>Pucciniomycetes</taxon>
        <taxon>Pucciniales</taxon>
        <taxon>Sphaerophragmiaceae</taxon>
        <taxon>Austropuccinia</taxon>
    </lineage>
</organism>
<proteinExistence type="predicted"/>
<sequence>MLRKNRTSIFIGEESLGIKGNDMDLYLDVQRPYPEILKIPPHPAILETRKYIQNNINGLLQIDLIRNIVHNGIVEVTSPGLIPCPDRNSRVSGYLSRLNNYTKADRNPKPGLPHDLYKL</sequence>